<protein>
    <recommendedName>
        <fullName evidence="5">Dual-action ribosomal maturation protein DarP</fullName>
    </recommendedName>
    <alternativeName>
        <fullName evidence="5">Large ribosomal subunit assembly factor DarP</fullName>
    </alternativeName>
</protein>
<dbReference type="NCBIfam" id="NF003593">
    <property type="entry name" value="PRK05255.1-1"/>
    <property type="match status" value="1"/>
</dbReference>
<organism evidence="7 8">
    <name type="scientific">Amnimonas aquatica</name>
    <dbReference type="NCBI Taxonomy" id="2094561"/>
    <lineage>
        <taxon>Bacteria</taxon>
        <taxon>Pseudomonadati</taxon>
        <taxon>Pseudomonadota</taxon>
        <taxon>Gammaproteobacteria</taxon>
        <taxon>Moraxellales</taxon>
        <taxon>Moraxellaceae</taxon>
        <taxon>Amnimonas</taxon>
    </lineage>
</organism>
<evidence type="ECO:0000256" key="3">
    <source>
        <dbReference type="ARBA" id="ARBA00022730"/>
    </source>
</evidence>
<name>A0A2P6AV93_9GAMM</name>
<dbReference type="Gene3D" id="1.10.60.30">
    <property type="entry name" value="PSPTO4464-like domains"/>
    <property type="match status" value="2"/>
</dbReference>
<keyword evidence="8" id="KW-1185">Reference proteome</keyword>
<reference evidence="8" key="1">
    <citation type="submission" date="2018-02" db="EMBL/GenBank/DDBJ databases">
        <title>Genome sequencing of Solimonas sp. HR-BB.</title>
        <authorList>
            <person name="Lee Y."/>
            <person name="Jeon C.O."/>
        </authorList>
    </citation>
    <scope>NUCLEOTIDE SEQUENCE [LARGE SCALE GENOMIC DNA]</scope>
    <source>
        <strain evidence="8">HR-E</strain>
    </source>
</reference>
<dbReference type="HAMAP" id="MF_00765">
    <property type="entry name" value="DarP"/>
    <property type="match status" value="1"/>
</dbReference>
<dbReference type="Proteomes" id="UP000243900">
    <property type="component" value="Unassembled WGS sequence"/>
</dbReference>
<evidence type="ECO:0000313" key="8">
    <source>
        <dbReference type="Proteomes" id="UP000243900"/>
    </source>
</evidence>
<gene>
    <name evidence="5" type="primary">darP</name>
    <name evidence="7" type="ORF">C5O18_00525</name>
</gene>
<dbReference type="GO" id="GO:0043022">
    <property type="term" value="F:ribosome binding"/>
    <property type="evidence" value="ECO:0007669"/>
    <property type="project" value="UniProtKB-UniRule"/>
</dbReference>
<dbReference type="CDD" id="cd16331">
    <property type="entry name" value="YjgA-like"/>
    <property type="match status" value="1"/>
</dbReference>
<accession>A0A2P6AV93</accession>
<dbReference type="PANTHER" id="PTHR38101:SF1">
    <property type="entry name" value="UPF0307 PROTEIN YJGA"/>
    <property type="match status" value="1"/>
</dbReference>
<dbReference type="Pfam" id="PF04751">
    <property type="entry name" value="DarP"/>
    <property type="match status" value="1"/>
</dbReference>
<comment type="function">
    <text evidence="5">Member of a network of 50S ribosomal subunit biogenesis factors which assembles along the 30S-50S interface, preventing incorrect 23S rRNA structures from forming. Promotes peptidyl transferase center (PTC) maturation.</text>
</comment>
<dbReference type="GO" id="GO:0019843">
    <property type="term" value="F:rRNA binding"/>
    <property type="evidence" value="ECO:0007669"/>
    <property type="project" value="UniProtKB-UniRule"/>
</dbReference>
<dbReference type="AlphaFoldDB" id="A0A2P6AV93"/>
<evidence type="ECO:0000256" key="5">
    <source>
        <dbReference type="HAMAP-Rule" id="MF_00765"/>
    </source>
</evidence>
<dbReference type="InterPro" id="IPR023153">
    <property type="entry name" value="DarP_sf"/>
</dbReference>
<keyword evidence="4 5" id="KW-0694">RNA-binding</keyword>
<evidence type="ECO:0000256" key="4">
    <source>
        <dbReference type="ARBA" id="ARBA00022884"/>
    </source>
</evidence>
<comment type="similarity">
    <text evidence="5">Belongs to the DarP family.</text>
</comment>
<dbReference type="GO" id="GO:1902626">
    <property type="term" value="P:assembly of large subunit precursor of preribosome"/>
    <property type="evidence" value="ECO:0007669"/>
    <property type="project" value="UniProtKB-UniRule"/>
</dbReference>
<evidence type="ECO:0000256" key="6">
    <source>
        <dbReference type="SAM" id="MobiDB-lite"/>
    </source>
</evidence>
<keyword evidence="2 5" id="KW-0690">Ribosome biogenesis</keyword>
<sequence>MCPRHAPDDDYDDEDYGPSKSDQKKSMERLQALGERLGGLGEDQLRKLPLDETLLAALLELRRLKAHEAIRRQKQFIGKLMRHADEEAILGALHPLRNPALLRQLDLLLARLLAQGDEALGEVTGRFPAADRHTLRQLLRNARKEMQAKPDEEISESSHPARHKLWLHLRELVALSA</sequence>
<dbReference type="InterPro" id="IPR006839">
    <property type="entry name" value="DarP"/>
</dbReference>
<dbReference type="RefSeq" id="WP_105190935.1">
    <property type="nucleotide sequence ID" value="NZ_PTQZ01000005.1"/>
</dbReference>
<dbReference type="SUPFAM" id="SSF158710">
    <property type="entry name" value="PSPTO4464-like"/>
    <property type="match status" value="1"/>
</dbReference>
<evidence type="ECO:0000313" key="7">
    <source>
        <dbReference type="EMBL" id="PQA52114.1"/>
    </source>
</evidence>
<dbReference type="PANTHER" id="PTHR38101">
    <property type="entry name" value="UPF0307 PROTEIN YJGA"/>
    <property type="match status" value="1"/>
</dbReference>
<comment type="caution">
    <text evidence="7">The sequence shown here is derived from an EMBL/GenBank/DDBJ whole genome shotgun (WGS) entry which is preliminary data.</text>
</comment>
<comment type="subcellular location">
    <subcellularLocation>
        <location evidence="5">Cytoplasm</location>
    </subcellularLocation>
    <text evidence="5">Associates with late stage pre-50S ribosomal subunits.</text>
</comment>
<evidence type="ECO:0000256" key="2">
    <source>
        <dbReference type="ARBA" id="ARBA00022517"/>
    </source>
</evidence>
<dbReference type="GO" id="GO:0005829">
    <property type="term" value="C:cytosol"/>
    <property type="evidence" value="ECO:0007669"/>
    <property type="project" value="TreeGrafter"/>
</dbReference>
<evidence type="ECO:0000256" key="1">
    <source>
        <dbReference type="ARBA" id="ARBA00022490"/>
    </source>
</evidence>
<keyword evidence="1 5" id="KW-0963">Cytoplasm</keyword>
<dbReference type="PIRSF" id="PIRSF016183">
    <property type="entry name" value="UCP016183"/>
    <property type="match status" value="1"/>
</dbReference>
<proteinExistence type="inferred from homology"/>
<feature type="region of interest" description="Disordered" evidence="6">
    <location>
        <begin position="1"/>
        <end position="26"/>
    </location>
</feature>
<keyword evidence="3 5" id="KW-0699">rRNA-binding</keyword>
<dbReference type="EMBL" id="PTQZ01000005">
    <property type="protein sequence ID" value="PQA52114.1"/>
    <property type="molecule type" value="Genomic_DNA"/>
</dbReference>
<dbReference type="OrthoDB" id="5293604at2"/>